<dbReference type="SUPFAM" id="SSF51120">
    <property type="entry name" value="beta-Roll"/>
    <property type="match status" value="4"/>
</dbReference>
<dbReference type="SUPFAM" id="SSF141072">
    <property type="entry name" value="CalX-like"/>
    <property type="match status" value="1"/>
</dbReference>
<dbReference type="Gene3D" id="2.60.40.2030">
    <property type="match status" value="1"/>
</dbReference>
<dbReference type="InterPro" id="IPR011049">
    <property type="entry name" value="Serralysin-like_metalloprot_C"/>
</dbReference>
<dbReference type="PANTHER" id="PTHR38340:SF1">
    <property type="entry name" value="S-LAYER PROTEIN"/>
    <property type="match status" value="1"/>
</dbReference>
<evidence type="ECO:0000256" key="1">
    <source>
        <dbReference type="ARBA" id="ARBA00004613"/>
    </source>
</evidence>
<keyword evidence="4" id="KW-0677">Repeat</keyword>
<dbReference type="Gene3D" id="2.150.10.10">
    <property type="entry name" value="Serralysin-like metalloprotease, C-terminal"/>
    <property type="match status" value="1"/>
</dbReference>
<dbReference type="PANTHER" id="PTHR38340">
    <property type="entry name" value="S-LAYER PROTEIN"/>
    <property type="match status" value="1"/>
</dbReference>
<dbReference type="RefSeq" id="WP_236987318.1">
    <property type="nucleotide sequence ID" value="NZ_AP023086.1"/>
</dbReference>
<dbReference type="SUPFAM" id="SSF49899">
    <property type="entry name" value="Concanavalin A-like lectins/glucanases"/>
    <property type="match status" value="1"/>
</dbReference>
<evidence type="ECO:0000256" key="3">
    <source>
        <dbReference type="ARBA" id="ARBA00022729"/>
    </source>
</evidence>
<gene>
    <name evidence="7" type="ORF">MARGE09_P2040</name>
</gene>
<dbReference type="InterPro" id="IPR013320">
    <property type="entry name" value="ConA-like_dom_sf"/>
</dbReference>
<dbReference type="GO" id="GO:0007154">
    <property type="term" value="P:cell communication"/>
    <property type="evidence" value="ECO:0007669"/>
    <property type="project" value="InterPro"/>
</dbReference>
<evidence type="ECO:0000256" key="5">
    <source>
        <dbReference type="ARBA" id="ARBA00022837"/>
    </source>
</evidence>
<evidence type="ECO:0000256" key="4">
    <source>
        <dbReference type="ARBA" id="ARBA00022737"/>
    </source>
</evidence>
<feature type="domain" description="Calx-beta" evidence="6">
    <location>
        <begin position="178"/>
        <end position="278"/>
    </location>
</feature>
<dbReference type="Pfam" id="PF03160">
    <property type="entry name" value="Calx-beta"/>
    <property type="match status" value="1"/>
</dbReference>
<dbReference type="SMART" id="SM00237">
    <property type="entry name" value="Calx_beta"/>
    <property type="match status" value="1"/>
</dbReference>
<dbReference type="KEGG" id="marq:MARGE09_P2040"/>
<dbReference type="Gene3D" id="2.160.20.160">
    <property type="match status" value="1"/>
</dbReference>
<dbReference type="GO" id="GO:0016020">
    <property type="term" value="C:membrane"/>
    <property type="evidence" value="ECO:0007669"/>
    <property type="project" value="InterPro"/>
</dbReference>
<comment type="subcellular location">
    <subcellularLocation>
        <location evidence="1">Secreted</location>
    </subcellularLocation>
</comment>
<evidence type="ECO:0000256" key="2">
    <source>
        <dbReference type="ARBA" id="ARBA00022525"/>
    </source>
</evidence>
<name>A0AAN1WHR9_9GAMM</name>
<dbReference type="InterPro" id="IPR003644">
    <property type="entry name" value="Calx_beta"/>
</dbReference>
<dbReference type="EMBL" id="AP023086">
    <property type="protein sequence ID" value="BCD97839.1"/>
    <property type="molecule type" value="Genomic_DNA"/>
</dbReference>
<dbReference type="GO" id="GO:0005576">
    <property type="term" value="C:extracellular region"/>
    <property type="evidence" value="ECO:0007669"/>
    <property type="project" value="UniProtKB-SubCell"/>
</dbReference>
<organism evidence="7 8">
    <name type="scientific">Marinagarivorans cellulosilyticus</name>
    <dbReference type="NCBI Taxonomy" id="2721545"/>
    <lineage>
        <taxon>Bacteria</taxon>
        <taxon>Pseudomonadati</taxon>
        <taxon>Pseudomonadota</taxon>
        <taxon>Gammaproteobacteria</taxon>
        <taxon>Cellvibrionales</taxon>
        <taxon>Cellvibrionaceae</taxon>
        <taxon>Marinagarivorans</taxon>
    </lineage>
</organism>
<dbReference type="PRINTS" id="PR00313">
    <property type="entry name" value="CABNDNGRPT"/>
</dbReference>
<keyword evidence="2" id="KW-0964">Secreted</keyword>
<keyword evidence="8" id="KW-1185">Reference proteome</keyword>
<dbReference type="Pfam" id="PF00353">
    <property type="entry name" value="HemolysinCabind"/>
    <property type="match status" value="6"/>
</dbReference>
<evidence type="ECO:0000259" key="6">
    <source>
        <dbReference type="SMART" id="SM00237"/>
    </source>
</evidence>
<dbReference type="InterPro" id="IPR001343">
    <property type="entry name" value="Hemolysn_Ca-bd"/>
</dbReference>
<sequence>MDKRFTGSSTFLALPNTTTKTRRYRRASLMVALFSSLLLGGCNEFEPAANNSQTSSAAAASIATTVQTLIDAGNQALTANNAKHVSAAPTGEGFTLAIAGADITDSRLVAALTGNITLHGDNTITQQMWLQRQGPAAFILNANTAQATALLPQVKTTTTLSFGWLAVDSEFYVDEQLTSVELLANKAPFSVTTRAQSERYSQLTLEIALDAPASQITQLHYQTQNGTALANEDYLATSGSVVFEAGQRSKLITVPLLSDPFNTNANNEGDEYFKVLLSGSAHNFTGTVHGYGVIYNSSVQDANAPTIAGSTVTQNSLMGSAGLQRAYLEYASTGLILSVTNSCSLGQSANCSQMPLEENGEGWANIAWPNTPAAVQSYSVTNITSAPINYAVTIFDGEQTLLITGTAPANQRINVYTAGSDASNSSSSTRSNSSSSSAAIIPTQLEAQVQTNGIAATSLALAFSFDNTIAINTLTADLNGSRLTANALLDIPFAQLVSGLNQLQVHASDAQGNSLSRAFHIYFADGESNTFIGDGDSNIFIGREGVDTFTGGEGTNIYIAGSNATTLINGAGQNIFILQNGAAVGTLEAQGNFTDSIVMPDISIDALRIRQFDENSFYLTTEEQGVSLPHFFTAEGDIQSSIQRFIFADGELNATDIRQRVHAPSIEDDNYWGFNSDDIITDTEGKDNAFGGGGNDTLTVNGRAEGGDGDDIINAGTAYGGNGNDTIIASDYADGGEGNDTIQANTAEGGDGDDTLSTTGYANGGAGNDLITQASTGEGGDGDDEVHANSPFGNAGNDILYTSGTNAFGGDGDDIIYGNDLDNSLFGDLGNDVLYGYAGDDGLFSGEGNSTMDGGDGDDELFAAQGDFDDILIGGNGNDMMWGYDGNNTFDGGPGDETFFAGNGNNSIDCGEGIHNIFGNGAGNDTIVCGSGDDTIHLAQGNDDVIAGAGNDQIYASGSSSSAMSAEDTHVGNKNILLEDGDDELRLSDGLSCYADGGDGNDLFYADCQQFTVNGGSGNDTLYFSAFFQLSVTGGTGDDEFNIRQSSAIPHPTLAGDTAFLHYYWAPGDGNDTYQLDNMLPDETSEGVAYERASERFDNSHFYLGGDITVDTITLTQSEYSLLVMHYRNPENGAAEMLTFNNWFNWQTGQANGEKFKDFRFQDNAVLNTQTINDYFNQFYHRNFDADRSTGLSAEGTPMPADQVVVSEQSVLIDNENYLVKKDHSFTASNWTLEFWLLPPPSAPATTPILQWGEMPEGTDGFGLALHNNGEGHEWRLQIGSENSVSVYGAGTLDTPVHIAITLEDQQLQLFVNGQPSNNTLATLLTTETIAPLSLGFFDISNAETAAWYLDELLITQGQSKYSAPFTPEKTPTVVELDY</sequence>
<dbReference type="InterPro" id="IPR038081">
    <property type="entry name" value="CalX-like_sf"/>
</dbReference>
<reference evidence="7 8" key="1">
    <citation type="journal article" date="2022" name="IScience">
        <title>An ultrasensitive nanofiber-based assay for enzymatic hydrolysis and deep-sea microbial degradation of cellulose.</title>
        <authorList>
            <person name="Tsudome M."/>
            <person name="Tachioka M."/>
            <person name="Miyazaki M."/>
            <person name="Uchimura K."/>
            <person name="Tsuda M."/>
            <person name="Takaki Y."/>
            <person name="Deguchi S."/>
        </authorList>
    </citation>
    <scope>NUCLEOTIDE SEQUENCE [LARGE SCALE GENOMIC DNA]</scope>
    <source>
        <strain evidence="7 8">GE09</strain>
    </source>
</reference>
<dbReference type="Pfam" id="PF13385">
    <property type="entry name" value="Laminin_G_3"/>
    <property type="match status" value="1"/>
</dbReference>
<keyword evidence="3" id="KW-0732">Signal</keyword>
<proteinExistence type="predicted"/>
<accession>A0AAN1WHR9</accession>
<dbReference type="InterPro" id="IPR050557">
    <property type="entry name" value="RTX_toxin/Mannuronan_C5-epim"/>
</dbReference>
<protein>
    <recommendedName>
        <fullName evidence="6">Calx-beta domain-containing protein</fullName>
    </recommendedName>
</protein>
<evidence type="ECO:0000313" key="7">
    <source>
        <dbReference type="EMBL" id="BCD97839.1"/>
    </source>
</evidence>
<keyword evidence="5" id="KW-0106">Calcium</keyword>
<dbReference type="Proteomes" id="UP001320119">
    <property type="component" value="Chromosome"/>
</dbReference>
<dbReference type="GO" id="GO:0005509">
    <property type="term" value="F:calcium ion binding"/>
    <property type="evidence" value="ECO:0007669"/>
    <property type="project" value="InterPro"/>
</dbReference>
<evidence type="ECO:0000313" key="8">
    <source>
        <dbReference type="Proteomes" id="UP001320119"/>
    </source>
</evidence>